<name>W0Q849_9PAST</name>
<dbReference type="PATRIC" id="fig|1433287.3.peg.543"/>
<evidence type="ECO:0000313" key="1">
    <source>
        <dbReference type="EMBL" id="AHG75069.1"/>
    </source>
</evidence>
<sequence>MLAILTERKQAVEFLLKLAKSRGNLTALFTHFFPKFG</sequence>
<proteinExistence type="predicted"/>
<dbReference type="AlphaFoldDB" id="W0Q849"/>
<reference evidence="1 2" key="1">
    <citation type="submission" date="2013-12" db="EMBL/GenBank/DDBJ databases">
        <title>Annotation of the Mannheimia varigena USDA-ARS-USMARC-1296 complete genome.</title>
        <authorList>
            <person name="Harhay G.P."/>
            <person name="Clawson M.L."/>
            <person name="Murray R.W."/>
            <person name="Lubbers B.V."/>
            <person name="Heaton M.P."/>
            <person name="Chitko-Mckown C.G."/>
            <person name="Harhay D.M."/>
            <person name="Smith T.P.L."/>
        </authorList>
    </citation>
    <scope>NUCLEOTIDE SEQUENCE [LARGE SCALE GENOMIC DNA]</scope>
    <source>
        <strain evidence="1 2">USDA-ARS-USMARC-1296</strain>
    </source>
</reference>
<evidence type="ECO:0000313" key="2">
    <source>
        <dbReference type="Proteomes" id="UP000066995"/>
    </source>
</evidence>
<dbReference type="KEGG" id="mvi:X808_5460"/>
<gene>
    <name evidence="1" type="ORF">X808_5460</name>
</gene>
<keyword evidence="2" id="KW-1185">Reference proteome</keyword>
<protein>
    <submittedName>
        <fullName evidence="1">Uncharacterized protein</fullName>
    </submittedName>
</protein>
<dbReference type="Proteomes" id="UP000066995">
    <property type="component" value="Chromosome"/>
</dbReference>
<dbReference type="EMBL" id="CP006943">
    <property type="protein sequence ID" value="AHG75069.1"/>
    <property type="molecule type" value="Genomic_DNA"/>
</dbReference>
<accession>W0Q849</accession>
<organism evidence="1 2">
    <name type="scientific">Mannheimia varigena USDA-ARS-USMARC-1296</name>
    <dbReference type="NCBI Taxonomy" id="1433287"/>
    <lineage>
        <taxon>Bacteria</taxon>
        <taxon>Pseudomonadati</taxon>
        <taxon>Pseudomonadota</taxon>
        <taxon>Gammaproteobacteria</taxon>
        <taxon>Pasteurellales</taxon>
        <taxon>Pasteurellaceae</taxon>
        <taxon>Mannheimia</taxon>
    </lineage>
</organism>
<dbReference type="HOGENOM" id="CLU_3345575_0_0_6"/>